<dbReference type="EMBL" id="CAJOBB010000862">
    <property type="protein sequence ID" value="CAF3766500.1"/>
    <property type="molecule type" value="Genomic_DNA"/>
</dbReference>
<reference evidence="1" key="1">
    <citation type="submission" date="2021-02" db="EMBL/GenBank/DDBJ databases">
        <authorList>
            <person name="Nowell W R."/>
        </authorList>
    </citation>
    <scope>NUCLEOTIDE SEQUENCE</scope>
</reference>
<organism evidence="1 2">
    <name type="scientific">Adineta steineri</name>
    <dbReference type="NCBI Taxonomy" id="433720"/>
    <lineage>
        <taxon>Eukaryota</taxon>
        <taxon>Metazoa</taxon>
        <taxon>Spiralia</taxon>
        <taxon>Gnathifera</taxon>
        <taxon>Rotifera</taxon>
        <taxon>Eurotatoria</taxon>
        <taxon>Bdelloidea</taxon>
        <taxon>Adinetida</taxon>
        <taxon>Adinetidae</taxon>
        <taxon>Adineta</taxon>
    </lineage>
</organism>
<proteinExistence type="predicted"/>
<dbReference type="Proteomes" id="UP000663868">
    <property type="component" value="Unassembled WGS sequence"/>
</dbReference>
<gene>
    <name evidence="1" type="ORF">KXQ929_LOCUS15111</name>
</gene>
<evidence type="ECO:0000313" key="1">
    <source>
        <dbReference type="EMBL" id="CAF3766500.1"/>
    </source>
</evidence>
<sequence>MSRAGAFVIYAGDTDSFNRLLNEYTAVLVTLGYPTANIYVPRSIQRIIDALKNIGLDVVDVTRLNRKNGNASNGTVRIAFIDAQNHSTFMHTGLQVDSMHFIAEAASQNTKPVRCYIYSKYDHVAKYCKTKQQVCVKCGDNHRMDQCTVANNEGVKCSDCKGNHLAISNDCSYYRDQEKRMLNLVTQYSSSI</sequence>
<evidence type="ECO:0000313" key="2">
    <source>
        <dbReference type="Proteomes" id="UP000663868"/>
    </source>
</evidence>
<name>A0A818Z9J7_9BILA</name>
<accession>A0A818Z9J7</accession>
<dbReference type="Gene3D" id="4.10.60.10">
    <property type="entry name" value="Zinc finger, CCHC-type"/>
    <property type="match status" value="1"/>
</dbReference>
<dbReference type="AlphaFoldDB" id="A0A818Z9J7"/>
<protein>
    <submittedName>
        <fullName evidence="1">Uncharacterized protein</fullName>
    </submittedName>
</protein>
<comment type="caution">
    <text evidence="1">The sequence shown here is derived from an EMBL/GenBank/DDBJ whole genome shotgun (WGS) entry which is preliminary data.</text>
</comment>